<dbReference type="RefSeq" id="WP_310138386.1">
    <property type="nucleotide sequence ID" value="NZ_JAVDTR010000004.1"/>
</dbReference>
<dbReference type="EMBL" id="JAVDTR010000004">
    <property type="protein sequence ID" value="MDR6723330.1"/>
    <property type="molecule type" value="Genomic_DNA"/>
</dbReference>
<dbReference type="Gene3D" id="2.60.40.3700">
    <property type="match status" value="1"/>
</dbReference>
<organism evidence="1 2">
    <name type="scientific">Paenibacillus amylolyticus</name>
    <dbReference type="NCBI Taxonomy" id="1451"/>
    <lineage>
        <taxon>Bacteria</taxon>
        <taxon>Bacillati</taxon>
        <taxon>Bacillota</taxon>
        <taxon>Bacilli</taxon>
        <taxon>Bacillales</taxon>
        <taxon>Paenibacillaceae</taxon>
        <taxon>Paenibacillus</taxon>
    </lineage>
</organism>
<name>A0AAP5GZD6_PAEAM</name>
<evidence type="ECO:0000313" key="2">
    <source>
        <dbReference type="Proteomes" id="UP001254832"/>
    </source>
</evidence>
<dbReference type="AlphaFoldDB" id="A0AAP5GZD6"/>
<gene>
    <name evidence="1" type="ORF">J2W91_001782</name>
</gene>
<accession>A0AAP5GZD6</accession>
<evidence type="ECO:0008006" key="3">
    <source>
        <dbReference type="Google" id="ProtNLM"/>
    </source>
</evidence>
<dbReference type="InterPro" id="IPR047808">
    <property type="entry name" value="CueP-like"/>
</dbReference>
<dbReference type="NCBIfam" id="NF038094">
    <property type="entry name" value="CueP_fam"/>
    <property type="match status" value="1"/>
</dbReference>
<proteinExistence type="predicted"/>
<protein>
    <recommendedName>
        <fullName evidence="3">CueP family metal-binding protein</fullName>
    </recommendedName>
</protein>
<evidence type="ECO:0000313" key="1">
    <source>
        <dbReference type="EMBL" id="MDR6723330.1"/>
    </source>
</evidence>
<dbReference type="Proteomes" id="UP001254832">
    <property type="component" value="Unassembled WGS sequence"/>
</dbReference>
<sequence>MKKTMWIMTSIVVVMVLGTYLVAINTGREEAGTENATNVRTLVEDISTGKESPVSASIDAKQLIVTDQDKHTTTYDLPQDEFFLSIAPYVTQTHPCAIHSLTGCQGEMINEEFSVTIHDSEGHTFMKESAMKSGANGFMDMWLPRDRTYLIRVVHHGKVAETQLSTYDKDNTCITTMQLS</sequence>
<dbReference type="Pfam" id="PF21172">
    <property type="entry name" value="CueP"/>
    <property type="match status" value="1"/>
</dbReference>
<reference evidence="1" key="1">
    <citation type="submission" date="2023-07" db="EMBL/GenBank/DDBJ databases">
        <title>Sorghum-associated microbial communities from plants grown in Nebraska, USA.</title>
        <authorList>
            <person name="Schachtman D."/>
        </authorList>
    </citation>
    <scope>NUCLEOTIDE SEQUENCE</scope>
    <source>
        <strain evidence="1">BE80</strain>
    </source>
</reference>
<comment type="caution">
    <text evidence="1">The sequence shown here is derived from an EMBL/GenBank/DDBJ whole genome shotgun (WGS) entry which is preliminary data.</text>
</comment>